<dbReference type="PROSITE" id="PS51420">
    <property type="entry name" value="RHO"/>
    <property type="match status" value="1"/>
</dbReference>
<evidence type="ECO:0000256" key="3">
    <source>
        <dbReference type="ARBA" id="ARBA00022741"/>
    </source>
</evidence>
<dbReference type="Pfam" id="PF00071">
    <property type="entry name" value="Ras"/>
    <property type="match status" value="1"/>
</dbReference>
<dbReference type="GO" id="GO:0005525">
    <property type="term" value="F:GTP binding"/>
    <property type="evidence" value="ECO:0007669"/>
    <property type="project" value="UniProtKB-KW"/>
</dbReference>
<comment type="similarity">
    <text evidence="10">Belongs to the small GTPase superfamily. Rheb family.</text>
</comment>
<comment type="catalytic activity">
    <reaction evidence="12">
        <text>GTP + H2O = GDP + phosphate + H(+)</text>
        <dbReference type="Rhea" id="RHEA:19669"/>
        <dbReference type="ChEBI" id="CHEBI:15377"/>
        <dbReference type="ChEBI" id="CHEBI:15378"/>
        <dbReference type="ChEBI" id="CHEBI:37565"/>
        <dbReference type="ChEBI" id="CHEBI:43474"/>
        <dbReference type="ChEBI" id="CHEBI:58189"/>
    </reaction>
    <physiologicalReaction direction="left-to-right" evidence="12">
        <dbReference type="Rhea" id="RHEA:19670"/>
    </physiologicalReaction>
</comment>
<dbReference type="SMART" id="SM00173">
    <property type="entry name" value="RAS"/>
    <property type="match status" value="1"/>
</dbReference>
<evidence type="ECO:0000256" key="10">
    <source>
        <dbReference type="ARBA" id="ARBA00037969"/>
    </source>
</evidence>
<protein>
    <submittedName>
        <fullName evidence="13">GTP-binding protein</fullName>
    </submittedName>
</protein>
<dbReference type="SMART" id="SM00175">
    <property type="entry name" value="RAB"/>
    <property type="match status" value="1"/>
</dbReference>
<evidence type="ECO:0000256" key="1">
    <source>
        <dbReference type="ARBA" id="ARBA00022481"/>
    </source>
</evidence>
<dbReference type="CDD" id="cd04137">
    <property type="entry name" value="RheB"/>
    <property type="match status" value="1"/>
</dbReference>
<keyword evidence="5" id="KW-0460">Magnesium</keyword>
<comment type="subcellular location">
    <subcellularLocation>
        <location evidence="11">Endomembrane system</location>
        <topology evidence="11">Lipid-anchor</topology>
        <orientation evidence="11">Cytoplasmic side</orientation>
    </subcellularLocation>
</comment>
<evidence type="ECO:0000256" key="2">
    <source>
        <dbReference type="ARBA" id="ARBA00022723"/>
    </source>
</evidence>
<proteinExistence type="inferred from homology"/>
<dbReference type="Proteomes" id="UP001274830">
    <property type="component" value="Unassembled WGS sequence"/>
</dbReference>
<accession>A0AAE0WKX6</accession>
<dbReference type="PRINTS" id="PR00449">
    <property type="entry name" value="RASTRNSFRMNG"/>
</dbReference>
<dbReference type="FunFam" id="3.40.50.300:FF:000273">
    <property type="entry name" value="GTP-binding protein Rheb homolog"/>
    <property type="match status" value="1"/>
</dbReference>
<dbReference type="GO" id="GO:0016020">
    <property type="term" value="C:membrane"/>
    <property type="evidence" value="ECO:0007669"/>
    <property type="project" value="InterPro"/>
</dbReference>
<dbReference type="GO" id="GO:0003924">
    <property type="term" value="F:GTPase activity"/>
    <property type="evidence" value="ECO:0007669"/>
    <property type="project" value="InterPro"/>
</dbReference>
<evidence type="ECO:0000256" key="5">
    <source>
        <dbReference type="ARBA" id="ARBA00022842"/>
    </source>
</evidence>
<dbReference type="NCBIfam" id="TIGR00231">
    <property type="entry name" value="small_GTP"/>
    <property type="match status" value="1"/>
</dbReference>
<gene>
    <name evidence="13" type="primary">RHB1</name>
    <name evidence="13" type="ORF">LTR78_006508</name>
</gene>
<dbReference type="PROSITE" id="PS51419">
    <property type="entry name" value="RAB"/>
    <property type="match status" value="1"/>
</dbReference>
<evidence type="ECO:0000256" key="11">
    <source>
        <dbReference type="ARBA" id="ARBA00046278"/>
    </source>
</evidence>
<keyword evidence="9" id="KW-0636">Prenylation</keyword>
<dbReference type="GO" id="GO:0007165">
    <property type="term" value="P:signal transduction"/>
    <property type="evidence" value="ECO:0007669"/>
    <property type="project" value="InterPro"/>
</dbReference>
<dbReference type="InterPro" id="IPR027417">
    <property type="entry name" value="P-loop_NTPase"/>
</dbReference>
<dbReference type="InterPro" id="IPR001806">
    <property type="entry name" value="Small_GTPase"/>
</dbReference>
<comment type="caution">
    <text evidence="13">The sequence shown here is derived from an EMBL/GenBank/DDBJ whole genome shotgun (WGS) entry which is preliminary data.</text>
</comment>
<dbReference type="Gene3D" id="3.40.50.300">
    <property type="entry name" value="P-loop containing nucleotide triphosphate hydrolases"/>
    <property type="match status" value="1"/>
</dbReference>
<name>A0AAE0WKX6_9PEZI</name>
<evidence type="ECO:0000256" key="8">
    <source>
        <dbReference type="ARBA" id="ARBA00023288"/>
    </source>
</evidence>
<dbReference type="AlphaFoldDB" id="A0AAE0WKX6"/>
<keyword evidence="14" id="KW-1185">Reference proteome</keyword>
<dbReference type="GeneID" id="89966806"/>
<keyword evidence="7" id="KW-0472">Membrane</keyword>
<evidence type="ECO:0000256" key="4">
    <source>
        <dbReference type="ARBA" id="ARBA00022801"/>
    </source>
</evidence>
<dbReference type="PANTHER" id="PTHR24070">
    <property type="entry name" value="RAS, DI-RAS, AND RHEB FAMILY MEMBERS OF SMALL GTPASE SUPERFAMILY"/>
    <property type="match status" value="1"/>
</dbReference>
<dbReference type="PROSITE" id="PS51421">
    <property type="entry name" value="RAS"/>
    <property type="match status" value="1"/>
</dbReference>
<evidence type="ECO:0000256" key="12">
    <source>
        <dbReference type="ARBA" id="ARBA00049117"/>
    </source>
</evidence>
<reference evidence="13" key="1">
    <citation type="submission" date="2023-07" db="EMBL/GenBank/DDBJ databases">
        <title>Black Yeasts Isolated from many extreme environments.</title>
        <authorList>
            <person name="Coleine C."/>
            <person name="Stajich J.E."/>
            <person name="Selbmann L."/>
        </authorList>
    </citation>
    <scope>NUCLEOTIDE SEQUENCE</scope>
    <source>
        <strain evidence="13">CCFEE 5485</strain>
    </source>
</reference>
<evidence type="ECO:0000313" key="13">
    <source>
        <dbReference type="EMBL" id="KAK3673603.1"/>
    </source>
</evidence>
<keyword evidence="3" id="KW-0547">Nucleotide-binding</keyword>
<keyword evidence="8" id="KW-0449">Lipoprotein</keyword>
<dbReference type="GO" id="GO:0012505">
    <property type="term" value="C:endomembrane system"/>
    <property type="evidence" value="ECO:0007669"/>
    <property type="project" value="UniProtKB-SubCell"/>
</dbReference>
<dbReference type="EMBL" id="JAUTXT010000024">
    <property type="protein sequence ID" value="KAK3673603.1"/>
    <property type="molecule type" value="Genomic_DNA"/>
</dbReference>
<keyword evidence="2" id="KW-0479">Metal-binding</keyword>
<evidence type="ECO:0000256" key="9">
    <source>
        <dbReference type="ARBA" id="ARBA00023289"/>
    </source>
</evidence>
<dbReference type="SUPFAM" id="SSF52540">
    <property type="entry name" value="P-loop containing nucleoside triphosphate hydrolases"/>
    <property type="match status" value="1"/>
</dbReference>
<keyword evidence="1" id="KW-0488">Methylation</keyword>
<organism evidence="13 14">
    <name type="scientific">Recurvomyces mirabilis</name>
    <dbReference type="NCBI Taxonomy" id="574656"/>
    <lineage>
        <taxon>Eukaryota</taxon>
        <taxon>Fungi</taxon>
        <taxon>Dikarya</taxon>
        <taxon>Ascomycota</taxon>
        <taxon>Pezizomycotina</taxon>
        <taxon>Dothideomycetes</taxon>
        <taxon>Dothideomycetidae</taxon>
        <taxon>Mycosphaerellales</taxon>
        <taxon>Teratosphaeriaceae</taxon>
        <taxon>Recurvomyces</taxon>
    </lineage>
</organism>
<dbReference type="GO" id="GO:0046872">
    <property type="term" value="F:metal ion binding"/>
    <property type="evidence" value="ECO:0007669"/>
    <property type="project" value="UniProtKB-KW"/>
</dbReference>
<sequence length="189" mass="21055">MAPQQQKQRKMAIVGSRSVGKSSLTVQYVDGHFVDSYYPTIENTFSKVIRHRNQDFAVEIIDTAGQDEYTILNSKHFIGIHGYMIVYSVGSKQSFEMCRIIRDKILNHLGADTVPIMIVANKSDLRPEQRQVTAADGKKLADELGCGFVEASARYNENVNKAFEGMVAEIEKGQDAGQPKDGNSKCTMM</sequence>
<keyword evidence="4" id="KW-0378">Hydrolase</keyword>
<evidence type="ECO:0000256" key="6">
    <source>
        <dbReference type="ARBA" id="ARBA00023134"/>
    </source>
</evidence>
<dbReference type="InterPro" id="IPR005225">
    <property type="entry name" value="Small_GTP-bd"/>
</dbReference>
<keyword evidence="6" id="KW-0342">GTP-binding</keyword>
<dbReference type="SMART" id="SM00174">
    <property type="entry name" value="RHO"/>
    <property type="match status" value="1"/>
</dbReference>
<dbReference type="RefSeq" id="XP_064690157.1">
    <property type="nucleotide sequence ID" value="XM_064842251.1"/>
</dbReference>
<evidence type="ECO:0000313" key="14">
    <source>
        <dbReference type="Proteomes" id="UP001274830"/>
    </source>
</evidence>
<dbReference type="InterPro" id="IPR020849">
    <property type="entry name" value="Small_GTPase_Ras-type"/>
</dbReference>
<evidence type="ECO:0000256" key="7">
    <source>
        <dbReference type="ARBA" id="ARBA00023136"/>
    </source>
</evidence>